<sequence length="152" mass="16715">MRLWRIAHRKYALDRLCAGAALYGGRWNPVGMPALYCGASIAICALEKFVHVGQAALPPLVLVSVDIPDNCDILTPGIHDLPTGWDELPTSASAQGLGRAWLERGEALAMRVPSVVLPEESNVIVNPLHPNYAQVKLTVVRPFTFDQRMYKQ</sequence>
<protein>
    <submittedName>
        <fullName evidence="2">RES family NAD+ phosphorylase</fullName>
    </submittedName>
</protein>
<evidence type="ECO:0000313" key="2">
    <source>
        <dbReference type="EMBL" id="QOL52290.1"/>
    </source>
</evidence>
<name>A0A7L9UBV7_9BURK</name>
<accession>A0A7L9UBV7</accession>
<dbReference type="Pfam" id="PF08808">
    <property type="entry name" value="RES"/>
    <property type="match status" value="1"/>
</dbReference>
<keyword evidence="3" id="KW-1185">Reference proteome</keyword>
<dbReference type="RefSeq" id="WP_193689251.1">
    <property type="nucleotide sequence ID" value="NZ_CP062942.1"/>
</dbReference>
<evidence type="ECO:0000313" key="3">
    <source>
        <dbReference type="Proteomes" id="UP000593875"/>
    </source>
</evidence>
<geneLocation type="plasmid" evidence="2 3">
    <name>unnamed1</name>
</geneLocation>
<gene>
    <name evidence="2" type="ORF">LPB04_23550</name>
</gene>
<dbReference type="AlphaFoldDB" id="A0A7L9UBV7"/>
<dbReference type="SMART" id="SM00953">
    <property type="entry name" value="RES"/>
    <property type="match status" value="1"/>
</dbReference>
<feature type="domain" description="RES" evidence="1">
    <location>
        <begin position="14"/>
        <end position="139"/>
    </location>
</feature>
<dbReference type="EMBL" id="CP062942">
    <property type="protein sequence ID" value="QOL52290.1"/>
    <property type="molecule type" value="Genomic_DNA"/>
</dbReference>
<evidence type="ECO:0000259" key="1">
    <source>
        <dbReference type="SMART" id="SM00953"/>
    </source>
</evidence>
<proteinExistence type="predicted"/>
<dbReference type="KEGG" id="mlir:LPB04_23550"/>
<organism evidence="2 3">
    <name type="scientific">Massilia litorea</name>
    <dbReference type="NCBI Taxonomy" id="2769491"/>
    <lineage>
        <taxon>Bacteria</taxon>
        <taxon>Pseudomonadati</taxon>
        <taxon>Pseudomonadota</taxon>
        <taxon>Betaproteobacteria</taxon>
        <taxon>Burkholderiales</taxon>
        <taxon>Oxalobacteraceae</taxon>
        <taxon>Telluria group</taxon>
        <taxon>Massilia</taxon>
    </lineage>
</organism>
<dbReference type="Proteomes" id="UP000593875">
    <property type="component" value="Plasmid unnamed1"/>
</dbReference>
<reference evidence="2 3" key="1">
    <citation type="submission" date="2020-10" db="EMBL/GenBank/DDBJ databases">
        <title>Genome sequencing of Massilia sp. LPB0304.</title>
        <authorList>
            <person name="Kim J."/>
        </authorList>
    </citation>
    <scope>NUCLEOTIDE SEQUENCE [LARGE SCALE GENOMIC DNA]</scope>
    <source>
        <strain evidence="2 3">LPB0304</strain>
        <plasmid evidence="2 3">unnamed1</plasmid>
    </source>
</reference>
<dbReference type="InterPro" id="IPR014914">
    <property type="entry name" value="RES_dom"/>
</dbReference>
<keyword evidence="2" id="KW-0614">Plasmid</keyword>